<name>A0ABQ6H275_9GAMM</name>
<dbReference type="HAMAP" id="MF_00812">
    <property type="entry name" value="Thiopur_methtran"/>
    <property type="match status" value="1"/>
</dbReference>
<dbReference type="Proteomes" id="UP001157133">
    <property type="component" value="Unassembled WGS sequence"/>
</dbReference>
<dbReference type="PANTHER" id="PTHR10259:SF11">
    <property type="entry name" value="THIOPURINE S-METHYLTRANSFERASE"/>
    <property type="match status" value="1"/>
</dbReference>
<protein>
    <recommendedName>
        <fullName evidence="4 9">Thiopurine S-methyltransferase</fullName>
        <ecNumber evidence="4 9">2.1.1.67</ecNumber>
    </recommendedName>
    <alternativeName>
        <fullName evidence="9">Thiopurine methyltransferase</fullName>
    </alternativeName>
</protein>
<comment type="subcellular location">
    <subcellularLocation>
        <location evidence="2 9">Cytoplasm</location>
    </subcellularLocation>
</comment>
<keyword evidence="7 9" id="KW-0808">Transferase</keyword>
<reference evidence="10 11" key="1">
    <citation type="submission" date="2023-03" db="EMBL/GenBank/DDBJ databases">
        <title>Draft genome sequence of Thalassotalea eurytherma JCM 18482T.</title>
        <authorList>
            <person name="Sawabe T."/>
        </authorList>
    </citation>
    <scope>NUCLEOTIDE SEQUENCE [LARGE SCALE GENOMIC DNA]</scope>
    <source>
        <strain evidence="10 11">JCM 18482</strain>
    </source>
</reference>
<organism evidence="10 11">
    <name type="scientific">Thalassotalea eurytherma</name>
    <dbReference type="NCBI Taxonomy" id="1144278"/>
    <lineage>
        <taxon>Bacteria</taxon>
        <taxon>Pseudomonadati</taxon>
        <taxon>Pseudomonadota</taxon>
        <taxon>Gammaproteobacteria</taxon>
        <taxon>Alteromonadales</taxon>
        <taxon>Colwelliaceae</taxon>
        <taxon>Thalassotalea</taxon>
    </lineage>
</organism>
<dbReference type="InterPro" id="IPR008854">
    <property type="entry name" value="TPMT"/>
</dbReference>
<keyword evidence="6 9" id="KW-0489">Methyltransferase</keyword>
<evidence type="ECO:0000256" key="2">
    <source>
        <dbReference type="ARBA" id="ARBA00004496"/>
    </source>
</evidence>
<dbReference type="RefSeq" id="WP_284206235.1">
    <property type="nucleotide sequence ID" value="NZ_BSSU01000002.1"/>
</dbReference>
<dbReference type="NCBIfam" id="NF009732">
    <property type="entry name" value="PRK13255.1"/>
    <property type="match status" value="1"/>
</dbReference>
<dbReference type="EC" id="2.1.1.67" evidence="4 9"/>
<keyword evidence="5 9" id="KW-0963">Cytoplasm</keyword>
<comment type="caution">
    <text evidence="10">The sequence shown here is derived from an EMBL/GenBank/DDBJ whole genome shotgun (WGS) entry which is preliminary data.</text>
</comment>
<dbReference type="Gene3D" id="3.40.50.150">
    <property type="entry name" value="Vaccinia Virus protein VP39"/>
    <property type="match status" value="1"/>
</dbReference>
<feature type="binding site" evidence="9">
    <location>
        <position position="45"/>
    </location>
    <ligand>
        <name>S-adenosyl-L-methionine</name>
        <dbReference type="ChEBI" id="CHEBI:59789"/>
    </ligand>
</feature>
<accession>A0ABQ6H275</accession>
<evidence type="ECO:0000256" key="9">
    <source>
        <dbReference type="HAMAP-Rule" id="MF_00812"/>
    </source>
</evidence>
<proteinExistence type="inferred from homology"/>
<evidence type="ECO:0000256" key="8">
    <source>
        <dbReference type="ARBA" id="ARBA00022691"/>
    </source>
</evidence>
<evidence type="ECO:0000313" key="10">
    <source>
        <dbReference type="EMBL" id="GLX80912.1"/>
    </source>
</evidence>
<evidence type="ECO:0000256" key="1">
    <source>
        <dbReference type="ARBA" id="ARBA00000903"/>
    </source>
</evidence>
<dbReference type="PANTHER" id="PTHR10259">
    <property type="entry name" value="THIOPURINE S-METHYLTRANSFERASE"/>
    <property type="match status" value="1"/>
</dbReference>
<sequence>MEATFWHNCWQKNSIGFHQDSIHPFLAEYIAPRINSNDTKVFVPLCGKSLDMFFWAEHMKVDGCELSEIACRDFFKDHDLTYATQTYPDFICYQKDEIRLFQGDIFNLNNQQVANFSWIYDRAALIALPKALQAEYVDYIKAKLTPGVTLALITLEFPEHEMSGPPFPVFKADVQTYFSDFNIEHAATRELTDKQFARRTFDVSSLVERLYFITAKNA</sequence>
<keyword evidence="8 9" id="KW-0949">S-adenosyl-L-methionine</keyword>
<feature type="binding site" evidence="9">
    <location>
        <position position="122"/>
    </location>
    <ligand>
        <name>S-adenosyl-L-methionine</name>
        <dbReference type="ChEBI" id="CHEBI:59789"/>
    </ligand>
</feature>
<keyword evidence="11" id="KW-1185">Reference proteome</keyword>
<dbReference type="InterPro" id="IPR029063">
    <property type="entry name" value="SAM-dependent_MTases_sf"/>
</dbReference>
<evidence type="ECO:0000256" key="4">
    <source>
        <dbReference type="ARBA" id="ARBA00011905"/>
    </source>
</evidence>
<dbReference type="EMBL" id="BSSU01000002">
    <property type="protein sequence ID" value="GLX80912.1"/>
    <property type="molecule type" value="Genomic_DNA"/>
</dbReference>
<dbReference type="PROSITE" id="PS51585">
    <property type="entry name" value="SAM_MT_TPMT"/>
    <property type="match status" value="1"/>
</dbReference>
<dbReference type="SUPFAM" id="SSF53335">
    <property type="entry name" value="S-adenosyl-L-methionine-dependent methyltransferases"/>
    <property type="match status" value="1"/>
</dbReference>
<feature type="binding site" evidence="9">
    <location>
        <position position="10"/>
    </location>
    <ligand>
        <name>S-adenosyl-L-methionine</name>
        <dbReference type="ChEBI" id="CHEBI:59789"/>
    </ligand>
</feature>
<comment type="similarity">
    <text evidence="3 9">Belongs to the class I-like SAM-binding methyltransferase superfamily. TPMT family.</text>
</comment>
<dbReference type="Pfam" id="PF05724">
    <property type="entry name" value="TPMT"/>
    <property type="match status" value="1"/>
</dbReference>
<dbReference type="InterPro" id="IPR025835">
    <property type="entry name" value="Thiopurine_S-MeTrfase"/>
</dbReference>
<dbReference type="PIRSF" id="PIRSF023956">
    <property type="entry name" value="Thiopurine_S-methyltransferase"/>
    <property type="match status" value="1"/>
</dbReference>
<comment type="catalytic activity">
    <reaction evidence="1 9">
        <text>S-adenosyl-L-methionine + a thiopurine = S-adenosyl-L-homocysteine + a thiopurine S-methylether.</text>
        <dbReference type="EC" id="2.1.1.67"/>
    </reaction>
</comment>
<evidence type="ECO:0000313" key="11">
    <source>
        <dbReference type="Proteomes" id="UP001157133"/>
    </source>
</evidence>
<evidence type="ECO:0000256" key="3">
    <source>
        <dbReference type="ARBA" id="ARBA00008145"/>
    </source>
</evidence>
<gene>
    <name evidence="9 10" type="primary">tpm</name>
    <name evidence="10" type="ORF">theurythT_03640</name>
</gene>
<evidence type="ECO:0000256" key="5">
    <source>
        <dbReference type="ARBA" id="ARBA00022490"/>
    </source>
</evidence>
<evidence type="ECO:0000256" key="7">
    <source>
        <dbReference type="ARBA" id="ARBA00022679"/>
    </source>
</evidence>
<feature type="binding site" evidence="9">
    <location>
        <position position="65"/>
    </location>
    <ligand>
        <name>S-adenosyl-L-methionine</name>
        <dbReference type="ChEBI" id="CHEBI:59789"/>
    </ligand>
</feature>
<evidence type="ECO:0000256" key="6">
    <source>
        <dbReference type="ARBA" id="ARBA00022603"/>
    </source>
</evidence>